<dbReference type="WBParaSite" id="Hba_09784">
    <property type="protein sequence ID" value="Hba_09784"/>
    <property type="gene ID" value="Hba_09784"/>
</dbReference>
<reference evidence="2" key="1">
    <citation type="submission" date="2016-11" db="UniProtKB">
        <authorList>
            <consortium name="WormBaseParasite"/>
        </authorList>
    </citation>
    <scope>IDENTIFICATION</scope>
</reference>
<proteinExistence type="predicted"/>
<protein>
    <submittedName>
        <fullName evidence="2">Uncharacterized protein</fullName>
    </submittedName>
</protein>
<name>A0A1I7WXE5_HETBA</name>
<dbReference type="Proteomes" id="UP000095283">
    <property type="component" value="Unplaced"/>
</dbReference>
<sequence length="76" mass="8693">MFANLKMDSRVAGMIADTLFEVQAAMNKELPELFKTDESTFNDVALCFCYCSSASVNFNDLIMSWGNFVLYFKIRK</sequence>
<organism evidence="1 2">
    <name type="scientific">Heterorhabditis bacteriophora</name>
    <name type="common">Entomopathogenic nematode worm</name>
    <dbReference type="NCBI Taxonomy" id="37862"/>
    <lineage>
        <taxon>Eukaryota</taxon>
        <taxon>Metazoa</taxon>
        <taxon>Ecdysozoa</taxon>
        <taxon>Nematoda</taxon>
        <taxon>Chromadorea</taxon>
        <taxon>Rhabditida</taxon>
        <taxon>Rhabditina</taxon>
        <taxon>Rhabditomorpha</taxon>
        <taxon>Strongyloidea</taxon>
        <taxon>Heterorhabditidae</taxon>
        <taxon>Heterorhabditis</taxon>
    </lineage>
</organism>
<evidence type="ECO:0000313" key="1">
    <source>
        <dbReference type="Proteomes" id="UP000095283"/>
    </source>
</evidence>
<evidence type="ECO:0000313" key="2">
    <source>
        <dbReference type="WBParaSite" id="Hba_09784"/>
    </source>
</evidence>
<accession>A0A1I7WXE5</accession>
<dbReference type="AlphaFoldDB" id="A0A1I7WXE5"/>
<keyword evidence="1" id="KW-1185">Reference proteome</keyword>